<accession>D8PKK1</accession>
<protein>
    <recommendedName>
        <fullName evidence="1">F-box domain-containing protein</fullName>
    </recommendedName>
</protein>
<reference evidence="2 3" key="1">
    <citation type="journal article" date="2010" name="Nat. Biotechnol.">
        <title>Genome sequence of the model mushroom Schizophyllum commune.</title>
        <authorList>
            <person name="Ohm R.A."/>
            <person name="de Jong J.F."/>
            <person name="Lugones L.G."/>
            <person name="Aerts A."/>
            <person name="Kothe E."/>
            <person name="Stajich J.E."/>
            <person name="de Vries R.P."/>
            <person name="Record E."/>
            <person name="Levasseur A."/>
            <person name="Baker S.E."/>
            <person name="Bartholomew K.A."/>
            <person name="Coutinho P.M."/>
            <person name="Erdmann S."/>
            <person name="Fowler T.J."/>
            <person name="Gathman A.C."/>
            <person name="Lombard V."/>
            <person name="Henrissat B."/>
            <person name="Knabe N."/>
            <person name="Kuees U."/>
            <person name="Lilly W.W."/>
            <person name="Lindquist E."/>
            <person name="Lucas S."/>
            <person name="Magnuson J.K."/>
            <person name="Piumi F."/>
            <person name="Raudaskoski M."/>
            <person name="Salamov A."/>
            <person name="Schmutz J."/>
            <person name="Schwarze F.W.M.R."/>
            <person name="vanKuyk P.A."/>
            <person name="Horton J.S."/>
            <person name="Grigoriev I.V."/>
            <person name="Woesten H.A.B."/>
        </authorList>
    </citation>
    <scope>NUCLEOTIDE SEQUENCE [LARGE SCALE GENOMIC DNA]</scope>
    <source>
        <strain evidence="3">H4-8 / FGSC 9210</strain>
    </source>
</reference>
<evidence type="ECO:0000313" key="3">
    <source>
        <dbReference type="Proteomes" id="UP000007431"/>
    </source>
</evidence>
<sequence>MGLFSTPRRAFRRAAQRLGRRAPHEVRGSLAAYDITALKHAMQQLHQQSCVGEHSPAWPSAEDFDDHDALRKDPMPSGNWLSICPRVPRIFLPAGTLYMPPIDRLPTELLCLIFILSAHDPYERPYLNRTFVPFKLTHVCKLWRDIAVDMPPLWQRFELRPCVEKGSHRELAKICAERASGLGLVVAYHELSVDEYDGSWFNDHTGLPRDIDFCDCPMDFIIEYIDQIKYLDISIGENSILRLVDEVDGPVPKLERLSMTFYCDLPDPEILANLYSGPKLVDLFWSANECGRDVPHMVECPDAPWRQLVELELLDCPLTLDMFMDILEDAPLLQRVFTQVDCQSPVTIQNQGPIRHDALRDLTVKGDGPLDVVFSAYSFPALRKLALWGIKSPYDPDPPGWPFWQPDLLLQVVGQAERGLERLHLDACGTINESMLIDCLRLPQMSTLLKLTISTTEPVITQRLITLFDPATSDSVLLPSLEQLILEGCATEDGVIAEMLLARRAKTDKLRYVLVDYDSGTWAYPRLRDEEVIEEFFEPY</sequence>
<evidence type="ECO:0000259" key="1">
    <source>
        <dbReference type="Pfam" id="PF12937"/>
    </source>
</evidence>
<dbReference type="SUPFAM" id="SSF52047">
    <property type="entry name" value="RNI-like"/>
    <property type="match status" value="1"/>
</dbReference>
<dbReference type="AlphaFoldDB" id="D8PKK1"/>
<name>D8PKK1_SCHCM</name>
<feature type="domain" description="F-box" evidence="1">
    <location>
        <begin position="102"/>
        <end position="158"/>
    </location>
</feature>
<keyword evidence="3" id="KW-1185">Reference proteome</keyword>
<dbReference type="Proteomes" id="UP000007431">
    <property type="component" value="Unassembled WGS sequence"/>
</dbReference>
<proteinExistence type="predicted"/>
<dbReference type="Pfam" id="PF12937">
    <property type="entry name" value="F-box-like"/>
    <property type="match status" value="1"/>
</dbReference>
<dbReference type="VEuPathDB" id="FungiDB:SCHCODRAFT_02540453"/>
<dbReference type="InParanoid" id="D8PKK1"/>
<dbReference type="InterPro" id="IPR032675">
    <property type="entry name" value="LRR_dom_sf"/>
</dbReference>
<dbReference type="EMBL" id="GL377302">
    <property type="protein sequence ID" value="EFJ03322.1"/>
    <property type="molecule type" value="Genomic_DNA"/>
</dbReference>
<evidence type="ECO:0000313" key="2">
    <source>
        <dbReference type="EMBL" id="EFJ03322.1"/>
    </source>
</evidence>
<gene>
    <name evidence="2" type="ORF">SCHCODRAFT_103182</name>
</gene>
<dbReference type="Gene3D" id="3.80.10.10">
    <property type="entry name" value="Ribonuclease Inhibitor"/>
    <property type="match status" value="1"/>
</dbReference>
<dbReference type="HOGENOM" id="CLU_031653_0_0_1"/>
<dbReference type="InterPro" id="IPR001810">
    <property type="entry name" value="F-box_dom"/>
</dbReference>
<feature type="non-terminal residue" evidence="2">
    <location>
        <position position="540"/>
    </location>
</feature>
<organism evidence="3">
    <name type="scientific">Schizophyllum commune (strain H4-8 / FGSC 9210)</name>
    <name type="common">Split gill fungus</name>
    <dbReference type="NCBI Taxonomy" id="578458"/>
    <lineage>
        <taxon>Eukaryota</taxon>
        <taxon>Fungi</taxon>
        <taxon>Dikarya</taxon>
        <taxon>Basidiomycota</taxon>
        <taxon>Agaricomycotina</taxon>
        <taxon>Agaricomycetes</taxon>
        <taxon>Agaricomycetidae</taxon>
        <taxon>Agaricales</taxon>
        <taxon>Schizophyllaceae</taxon>
        <taxon>Schizophyllum</taxon>
    </lineage>
</organism>